<evidence type="ECO:0000256" key="1">
    <source>
        <dbReference type="SAM" id="MobiDB-lite"/>
    </source>
</evidence>
<accession>A0AAE0XQ13</accession>
<sequence>MSAQLVLAPFLQNDILPLRLGSILSIFQGCTESVASKNYTWSPCESRVDSAVGTRKLILLMRTGFRNTLWTVDIGQWTPLDKRRKGLHIGEVAFTAKNVKRRKENRGGEGTQDKAVSDTRLNVSVPEERMRHKVEKERE</sequence>
<dbReference type="AlphaFoldDB" id="A0AAE0XQ13"/>
<feature type="compositionally biased region" description="Basic and acidic residues" evidence="1">
    <location>
        <begin position="105"/>
        <end position="117"/>
    </location>
</feature>
<feature type="compositionally biased region" description="Basic and acidic residues" evidence="1">
    <location>
        <begin position="126"/>
        <end position="139"/>
    </location>
</feature>
<organism evidence="2 3">
    <name type="scientific">Elysia crispata</name>
    <name type="common">lettuce slug</name>
    <dbReference type="NCBI Taxonomy" id="231223"/>
    <lineage>
        <taxon>Eukaryota</taxon>
        <taxon>Metazoa</taxon>
        <taxon>Spiralia</taxon>
        <taxon>Lophotrochozoa</taxon>
        <taxon>Mollusca</taxon>
        <taxon>Gastropoda</taxon>
        <taxon>Heterobranchia</taxon>
        <taxon>Euthyneura</taxon>
        <taxon>Panpulmonata</taxon>
        <taxon>Sacoglossa</taxon>
        <taxon>Placobranchoidea</taxon>
        <taxon>Plakobranchidae</taxon>
        <taxon>Elysia</taxon>
    </lineage>
</organism>
<gene>
    <name evidence="2" type="ORF">RRG08_042677</name>
</gene>
<comment type="caution">
    <text evidence="2">The sequence shown here is derived from an EMBL/GenBank/DDBJ whole genome shotgun (WGS) entry which is preliminary data.</text>
</comment>
<keyword evidence="3" id="KW-1185">Reference proteome</keyword>
<proteinExistence type="predicted"/>
<feature type="region of interest" description="Disordered" evidence="1">
    <location>
        <begin position="100"/>
        <end position="139"/>
    </location>
</feature>
<name>A0AAE0XQ13_9GAST</name>
<evidence type="ECO:0000313" key="2">
    <source>
        <dbReference type="EMBL" id="KAK3702689.1"/>
    </source>
</evidence>
<dbReference type="EMBL" id="JAWDGP010007852">
    <property type="protein sequence ID" value="KAK3702689.1"/>
    <property type="molecule type" value="Genomic_DNA"/>
</dbReference>
<evidence type="ECO:0000313" key="3">
    <source>
        <dbReference type="Proteomes" id="UP001283361"/>
    </source>
</evidence>
<protein>
    <submittedName>
        <fullName evidence="2">Uncharacterized protein</fullName>
    </submittedName>
</protein>
<reference evidence="2" key="1">
    <citation type="journal article" date="2023" name="G3 (Bethesda)">
        <title>A reference genome for the long-term kleptoplast-retaining sea slug Elysia crispata morphotype clarki.</title>
        <authorList>
            <person name="Eastman K.E."/>
            <person name="Pendleton A.L."/>
            <person name="Shaikh M.A."/>
            <person name="Suttiyut T."/>
            <person name="Ogas R."/>
            <person name="Tomko P."/>
            <person name="Gavelis G."/>
            <person name="Widhalm J.R."/>
            <person name="Wisecaver J.H."/>
        </authorList>
    </citation>
    <scope>NUCLEOTIDE SEQUENCE</scope>
    <source>
        <strain evidence="2">ECLA1</strain>
    </source>
</reference>
<dbReference type="Proteomes" id="UP001283361">
    <property type="component" value="Unassembled WGS sequence"/>
</dbReference>